<dbReference type="EMBL" id="DSVQ01000019">
    <property type="protein sequence ID" value="HGT40893.1"/>
    <property type="molecule type" value="Genomic_DNA"/>
</dbReference>
<organism evidence="1">
    <name type="scientific">Schlesneria paludicola</name>
    <dbReference type="NCBI Taxonomy" id="360056"/>
    <lineage>
        <taxon>Bacteria</taxon>
        <taxon>Pseudomonadati</taxon>
        <taxon>Planctomycetota</taxon>
        <taxon>Planctomycetia</taxon>
        <taxon>Planctomycetales</taxon>
        <taxon>Planctomycetaceae</taxon>
        <taxon>Schlesneria</taxon>
    </lineage>
</organism>
<dbReference type="AlphaFoldDB" id="A0A7C4LN01"/>
<accession>A0A7C4LN01</accession>
<proteinExistence type="predicted"/>
<sequence length="193" mass="21819">MLSENRFAFKEWASVCAALAAGRQCLILRKGGLHEPRGGFRVEQDEFWLFPTHFHQQPEALIDGARVFHEQAQRECPAAGTIALQLYAVVEHSHEINDAALLSRLTGLHIWSERTVHDRFHYRRPGLCALVVRVYRRPAPYVLPDSPHFAGCRSWVDLPTELSTEGLQPVLATSEQNEMTARIARALTPSAWV</sequence>
<gene>
    <name evidence="1" type="ORF">ENS64_16735</name>
</gene>
<dbReference type="Pfam" id="PF08819">
    <property type="entry name" value="DUF1802"/>
    <property type="match status" value="1"/>
</dbReference>
<comment type="caution">
    <text evidence="1">The sequence shown here is derived from an EMBL/GenBank/DDBJ whole genome shotgun (WGS) entry which is preliminary data.</text>
</comment>
<dbReference type="InterPro" id="IPR014923">
    <property type="entry name" value="DUF1802"/>
</dbReference>
<name>A0A7C4LN01_9PLAN</name>
<protein>
    <submittedName>
        <fullName evidence="1">DUF1802 family protein</fullName>
    </submittedName>
</protein>
<evidence type="ECO:0000313" key="1">
    <source>
        <dbReference type="EMBL" id="HGT40893.1"/>
    </source>
</evidence>
<reference evidence="1" key="1">
    <citation type="journal article" date="2020" name="mSystems">
        <title>Genome- and Community-Level Interaction Insights into Carbon Utilization and Element Cycling Functions of Hydrothermarchaeota in Hydrothermal Sediment.</title>
        <authorList>
            <person name="Zhou Z."/>
            <person name="Liu Y."/>
            <person name="Xu W."/>
            <person name="Pan J."/>
            <person name="Luo Z.H."/>
            <person name="Li M."/>
        </authorList>
    </citation>
    <scope>NUCLEOTIDE SEQUENCE [LARGE SCALE GENOMIC DNA]</scope>
    <source>
        <strain evidence="1">SpSt-508</strain>
    </source>
</reference>